<comment type="caution">
    <text evidence="2">The sequence shown here is derived from an EMBL/GenBank/DDBJ whole genome shotgun (WGS) entry which is preliminary data.</text>
</comment>
<dbReference type="Proteomes" id="UP000189739">
    <property type="component" value="Unassembled WGS sequence"/>
</dbReference>
<keyword evidence="3" id="KW-1185">Reference proteome</keyword>
<protein>
    <recommendedName>
        <fullName evidence="1">Phospholipid/glycerol acyltransferase domain-containing protein</fullName>
    </recommendedName>
</protein>
<proteinExistence type="predicted"/>
<gene>
    <name evidence="2" type="ORF">BC343_09435</name>
</gene>
<dbReference type="EMBL" id="MBTF01000023">
    <property type="protein sequence ID" value="OOQ58856.1"/>
    <property type="molecule type" value="Genomic_DNA"/>
</dbReference>
<dbReference type="RefSeq" id="WP_078349569.1">
    <property type="nucleotide sequence ID" value="NZ_MBTF01000023.1"/>
</dbReference>
<feature type="domain" description="Phospholipid/glycerol acyltransferase" evidence="1">
    <location>
        <begin position="43"/>
        <end position="162"/>
    </location>
</feature>
<dbReference type="OrthoDB" id="152799at2"/>
<dbReference type="InterPro" id="IPR002123">
    <property type="entry name" value="Plipid/glycerol_acylTrfase"/>
</dbReference>
<sequence length="208" mass="24251">MIAARRKKFLADAFAKYMHYRMRKTFNRLQVVNPITPKPGHSVLLLCNHFGWWDGLWANYLAYWHLKRKSYIMMQEDHLLARMWLNHCGAFSINRSSREMIRSLQHAADILNDAENLVIVFPQGELISNHTTEIKVEKGIERLIKNIKGPCHIIYSCALIEYFESLKPSVYFHLLDLGVAGELSFNEIDEKISAFHRQALKDQVNVAH</sequence>
<name>A0A1S9PCZ9_9SPHI</name>
<dbReference type="GO" id="GO:0016746">
    <property type="term" value="F:acyltransferase activity"/>
    <property type="evidence" value="ECO:0007669"/>
    <property type="project" value="InterPro"/>
</dbReference>
<organism evidence="2 3">
    <name type="scientific">Mucilaginibacter pedocola</name>
    <dbReference type="NCBI Taxonomy" id="1792845"/>
    <lineage>
        <taxon>Bacteria</taxon>
        <taxon>Pseudomonadati</taxon>
        <taxon>Bacteroidota</taxon>
        <taxon>Sphingobacteriia</taxon>
        <taxon>Sphingobacteriales</taxon>
        <taxon>Sphingobacteriaceae</taxon>
        <taxon>Mucilaginibacter</taxon>
    </lineage>
</organism>
<evidence type="ECO:0000259" key="1">
    <source>
        <dbReference type="SMART" id="SM00563"/>
    </source>
</evidence>
<evidence type="ECO:0000313" key="2">
    <source>
        <dbReference type="EMBL" id="OOQ58856.1"/>
    </source>
</evidence>
<evidence type="ECO:0000313" key="3">
    <source>
        <dbReference type="Proteomes" id="UP000189739"/>
    </source>
</evidence>
<reference evidence="2 3" key="1">
    <citation type="submission" date="2016-07" db="EMBL/GenBank/DDBJ databases">
        <title>Genomic analysis of zinc-resistant bacterium Mucilaginibacter pedocola TBZ30.</title>
        <authorList>
            <person name="Huang J."/>
            <person name="Tang J."/>
        </authorList>
    </citation>
    <scope>NUCLEOTIDE SEQUENCE [LARGE SCALE GENOMIC DNA]</scope>
    <source>
        <strain evidence="2 3">TBZ30</strain>
    </source>
</reference>
<dbReference type="AlphaFoldDB" id="A0A1S9PCZ9"/>
<dbReference type="SUPFAM" id="SSF69593">
    <property type="entry name" value="Glycerol-3-phosphate (1)-acyltransferase"/>
    <property type="match status" value="1"/>
</dbReference>
<dbReference type="SMART" id="SM00563">
    <property type="entry name" value="PlsC"/>
    <property type="match status" value="1"/>
</dbReference>
<accession>A0A1S9PCZ9</accession>
<dbReference type="Pfam" id="PF01553">
    <property type="entry name" value="Acyltransferase"/>
    <property type="match status" value="1"/>
</dbReference>
<dbReference type="CDD" id="cd06551">
    <property type="entry name" value="LPLAT"/>
    <property type="match status" value="1"/>
</dbReference>
<dbReference type="STRING" id="1792845.BC343_09435"/>